<gene>
    <name evidence="1" type="ORF">PVL29_003708</name>
</gene>
<dbReference type="Proteomes" id="UP001168098">
    <property type="component" value="Unassembled WGS sequence"/>
</dbReference>
<evidence type="ECO:0000313" key="1">
    <source>
        <dbReference type="EMBL" id="KAJ9705742.1"/>
    </source>
</evidence>
<dbReference type="EMBL" id="JARBHA010000003">
    <property type="protein sequence ID" value="KAJ9705742.1"/>
    <property type="molecule type" value="Genomic_DNA"/>
</dbReference>
<evidence type="ECO:0000313" key="2">
    <source>
        <dbReference type="Proteomes" id="UP001168098"/>
    </source>
</evidence>
<name>A0AA39E5H7_VITRO</name>
<reference evidence="1 2" key="1">
    <citation type="journal article" date="2023" name="BMC Biotechnol.">
        <title>Vitis rotundifolia cv Carlos genome sequencing.</title>
        <authorList>
            <person name="Huff M."/>
            <person name="Hulse-Kemp A."/>
            <person name="Scheffler B."/>
            <person name="Youngblood R."/>
            <person name="Simpson S."/>
            <person name="Babiker E."/>
            <person name="Staton M."/>
        </authorList>
    </citation>
    <scope>NUCLEOTIDE SEQUENCE [LARGE SCALE GENOMIC DNA]</scope>
    <source>
        <tissue evidence="1">Leaf</tissue>
    </source>
</reference>
<sequence length="156" mass="17311">MKEYMNEYETIVGIAMMKVGHGSVKVRLVEASTTNASKRKRIAFGELRTSPSSNSKLRSNCCYMNLPSYLESSAYSCADHALESLCLSGEPSEVVRSNLRSVDLETTLVTELYADSAEMKSPTKTTAAKIDSGKDVVDDIVKNVPMECRYLWVHLE</sequence>
<organism evidence="1 2">
    <name type="scientific">Vitis rotundifolia</name>
    <name type="common">Muscadine grape</name>
    <dbReference type="NCBI Taxonomy" id="103349"/>
    <lineage>
        <taxon>Eukaryota</taxon>
        <taxon>Viridiplantae</taxon>
        <taxon>Streptophyta</taxon>
        <taxon>Embryophyta</taxon>
        <taxon>Tracheophyta</taxon>
        <taxon>Spermatophyta</taxon>
        <taxon>Magnoliopsida</taxon>
        <taxon>eudicotyledons</taxon>
        <taxon>Gunneridae</taxon>
        <taxon>Pentapetalae</taxon>
        <taxon>rosids</taxon>
        <taxon>Vitales</taxon>
        <taxon>Vitaceae</taxon>
        <taxon>Viteae</taxon>
        <taxon>Vitis</taxon>
    </lineage>
</organism>
<accession>A0AA39E5H7</accession>
<keyword evidence="2" id="KW-1185">Reference proteome</keyword>
<comment type="caution">
    <text evidence="1">The sequence shown here is derived from an EMBL/GenBank/DDBJ whole genome shotgun (WGS) entry which is preliminary data.</text>
</comment>
<proteinExistence type="predicted"/>
<protein>
    <submittedName>
        <fullName evidence="1">Uncharacterized protein</fullName>
    </submittedName>
</protein>
<dbReference type="AlphaFoldDB" id="A0AA39E5H7"/>